<name>B9LRX3_HALLT</name>
<proteinExistence type="predicted"/>
<sequence length="385" mass="40751">MIRRTRRTVLYGLGGGSVAALAGCTTEGDPGSGDGTDGSDGGDVGDGSDGAPETEVQQVGAALSGPAWDRESRRGFCTLFTDEDEIRWLFDDASAEVGEFVEATDFSSSVLAYVESVGPTTCYSQITFADIGVEDGTLVASATVESTAADDELCGEAITYSAALLRVTADPLPDSLRLSVTNGWGETAELTGDEGIRDPDALDGFGRPDGDPRTVPAALDCEDDSFERHPAAYSEGVSWESGGRVGDNGDGALELRVVNPAYDGDDPAEALTFERGDDVRIELTNVSNREVSVGNHGKYNVEVLTEEGWTDVRGGDDGQFDYTDEAIAHPPGETVVWEFTMTESGLVAEENQPDGLRVCPDLRPGRYRFVFFGAADIAVAFDYVG</sequence>
<gene>
    <name evidence="2" type="ordered locus">Hlac_2271</name>
</gene>
<dbReference type="InterPro" id="IPR008972">
    <property type="entry name" value="Cupredoxin"/>
</dbReference>
<accession>B9LRX3</accession>
<feature type="compositionally biased region" description="Gly residues" evidence="1">
    <location>
        <begin position="30"/>
        <end position="48"/>
    </location>
</feature>
<dbReference type="PROSITE" id="PS51257">
    <property type="entry name" value="PROKAR_LIPOPROTEIN"/>
    <property type="match status" value="1"/>
</dbReference>
<evidence type="ECO:0000313" key="2">
    <source>
        <dbReference type="EMBL" id="ACM57847.1"/>
    </source>
</evidence>
<dbReference type="SUPFAM" id="SSF49503">
    <property type="entry name" value="Cupredoxins"/>
    <property type="match status" value="1"/>
</dbReference>
<dbReference type="GeneID" id="7399981"/>
<dbReference type="KEGG" id="hla:Hlac_2271"/>
<organism evidence="2 3">
    <name type="scientific">Halorubrum lacusprofundi (strain ATCC 49239 / DSM 5036 / JCM 8891 / ACAM 34)</name>
    <dbReference type="NCBI Taxonomy" id="416348"/>
    <lineage>
        <taxon>Archaea</taxon>
        <taxon>Methanobacteriati</taxon>
        <taxon>Methanobacteriota</taxon>
        <taxon>Stenosarchaea group</taxon>
        <taxon>Halobacteria</taxon>
        <taxon>Halobacteriales</taxon>
        <taxon>Haloferacaceae</taxon>
        <taxon>Halorubrum</taxon>
    </lineage>
</organism>
<reference evidence="2 3" key="1">
    <citation type="journal article" date="2016" name="Stand. Genomic Sci.">
        <title>Complete genome sequence of the Antarctic Halorubrum lacusprofundi type strain ACAM 34.</title>
        <authorList>
            <person name="Anderson I.J."/>
            <person name="DasSarma P."/>
            <person name="Lucas S."/>
            <person name="Copeland A."/>
            <person name="Lapidus A."/>
            <person name="Del Rio T.G."/>
            <person name="Tice H."/>
            <person name="Dalin E."/>
            <person name="Bruce D.C."/>
            <person name="Goodwin L."/>
            <person name="Pitluck S."/>
            <person name="Sims D."/>
            <person name="Brettin T.S."/>
            <person name="Detter J.C."/>
            <person name="Han C.S."/>
            <person name="Larimer F."/>
            <person name="Hauser L."/>
            <person name="Land M."/>
            <person name="Ivanova N."/>
            <person name="Richardson P."/>
            <person name="Cavicchioli R."/>
            <person name="DasSarma S."/>
            <person name="Woese C.R."/>
            <person name="Kyrpides N.C."/>
        </authorList>
    </citation>
    <scope>NUCLEOTIDE SEQUENCE [LARGE SCALE GENOMIC DNA]</scope>
    <source>
        <strain evidence="3">ATCC 49239 / DSM 5036 / JCM 8891 / ACAM 34</strain>
    </source>
</reference>
<dbReference type="RefSeq" id="WP_015910968.1">
    <property type="nucleotide sequence ID" value="NC_012029.1"/>
</dbReference>
<dbReference type="Proteomes" id="UP000000740">
    <property type="component" value="Chromosome 1"/>
</dbReference>
<feature type="compositionally biased region" description="Basic and acidic residues" evidence="1">
    <location>
        <begin position="194"/>
        <end position="212"/>
    </location>
</feature>
<keyword evidence="3" id="KW-1185">Reference proteome</keyword>
<feature type="region of interest" description="Disordered" evidence="1">
    <location>
        <begin position="24"/>
        <end position="53"/>
    </location>
</feature>
<dbReference type="eggNOG" id="arCOG07571">
    <property type="taxonomic scope" value="Archaea"/>
</dbReference>
<dbReference type="HOGENOM" id="CLU_716896_0_0_2"/>
<dbReference type="AlphaFoldDB" id="B9LRX3"/>
<evidence type="ECO:0000256" key="1">
    <source>
        <dbReference type="SAM" id="MobiDB-lite"/>
    </source>
</evidence>
<dbReference type="Gene3D" id="2.60.40.420">
    <property type="entry name" value="Cupredoxins - blue copper proteins"/>
    <property type="match status" value="1"/>
</dbReference>
<dbReference type="EMBL" id="CP001365">
    <property type="protein sequence ID" value="ACM57847.1"/>
    <property type="molecule type" value="Genomic_DNA"/>
</dbReference>
<protein>
    <submittedName>
        <fullName evidence="2">Uncharacterized protein</fullName>
    </submittedName>
</protein>
<feature type="region of interest" description="Disordered" evidence="1">
    <location>
        <begin position="191"/>
        <end position="212"/>
    </location>
</feature>
<evidence type="ECO:0000313" key="3">
    <source>
        <dbReference type="Proteomes" id="UP000000740"/>
    </source>
</evidence>